<protein>
    <submittedName>
        <fullName evidence="1">Uncharacterized protein</fullName>
    </submittedName>
</protein>
<dbReference type="AlphaFoldDB" id="A0ABC8M0E6"/>
<evidence type="ECO:0000313" key="2">
    <source>
        <dbReference type="Proteomes" id="UP001642260"/>
    </source>
</evidence>
<comment type="caution">
    <text evidence="1">The sequence shown here is derived from an EMBL/GenBank/DDBJ whole genome shotgun (WGS) entry which is preliminary data.</text>
</comment>
<sequence>MCSCGQETLSRHSWCSYCLPMMYEKHEDKVDPVAEKAMKELKKHYMVFSEKVLFRIPLSSVKEKIVKLGK</sequence>
<accession>A0ABC8M0E6</accession>
<reference evidence="1 2" key="1">
    <citation type="submission" date="2022-03" db="EMBL/GenBank/DDBJ databases">
        <authorList>
            <person name="Macdonald S."/>
            <person name="Ahmed S."/>
            <person name="Newling K."/>
        </authorList>
    </citation>
    <scope>NUCLEOTIDE SEQUENCE [LARGE SCALE GENOMIC DNA]</scope>
</reference>
<dbReference type="Proteomes" id="UP001642260">
    <property type="component" value="Unassembled WGS sequence"/>
</dbReference>
<name>A0ABC8M0E6_ERUVS</name>
<proteinExistence type="predicted"/>
<evidence type="ECO:0000313" key="1">
    <source>
        <dbReference type="EMBL" id="CAH8389162.1"/>
    </source>
</evidence>
<keyword evidence="2" id="KW-1185">Reference proteome</keyword>
<dbReference type="EMBL" id="CAKOAT010819599">
    <property type="protein sequence ID" value="CAH8389162.1"/>
    <property type="molecule type" value="Genomic_DNA"/>
</dbReference>
<gene>
    <name evidence="1" type="ORF">ERUC_LOCUS41645</name>
</gene>
<organism evidence="1 2">
    <name type="scientific">Eruca vesicaria subsp. sativa</name>
    <name type="common">Garden rocket</name>
    <name type="synonym">Eruca sativa</name>
    <dbReference type="NCBI Taxonomy" id="29727"/>
    <lineage>
        <taxon>Eukaryota</taxon>
        <taxon>Viridiplantae</taxon>
        <taxon>Streptophyta</taxon>
        <taxon>Embryophyta</taxon>
        <taxon>Tracheophyta</taxon>
        <taxon>Spermatophyta</taxon>
        <taxon>Magnoliopsida</taxon>
        <taxon>eudicotyledons</taxon>
        <taxon>Gunneridae</taxon>
        <taxon>Pentapetalae</taxon>
        <taxon>rosids</taxon>
        <taxon>malvids</taxon>
        <taxon>Brassicales</taxon>
        <taxon>Brassicaceae</taxon>
        <taxon>Brassiceae</taxon>
        <taxon>Eruca</taxon>
    </lineage>
</organism>